<evidence type="ECO:0000313" key="7">
    <source>
        <dbReference type="EMBL" id="SPZ03875.1"/>
    </source>
</evidence>
<dbReference type="SMART" id="SM00052">
    <property type="entry name" value="EAL"/>
    <property type="match status" value="1"/>
</dbReference>
<dbReference type="NCBIfam" id="TIGR00254">
    <property type="entry name" value="GGDEF"/>
    <property type="match status" value="1"/>
</dbReference>
<dbReference type="FunFam" id="3.20.20.450:FF:000001">
    <property type="entry name" value="Cyclic di-GMP phosphodiesterase yahA"/>
    <property type="match status" value="1"/>
</dbReference>
<keyword evidence="9" id="KW-1185">Reference proteome</keyword>
<evidence type="ECO:0000259" key="4">
    <source>
        <dbReference type="PROSITE" id="PS50883"/>
    </source>
</evidence>
<reference evidence="6 9" key="2">
    <citation type="submission" date="2020-10" db="EMBL/GenBank/DDBJ databases">
        <title>Genome sequences of Pseudomonas isolates.</title>
        <authorList>
            <person name="Wessels L."/>
            <person name="Reich F."/>
            <person name="Hammerl J."/>
        </authorList>
    </citation>
    <scope>NUCLEOTIDE SEQUENCE [LARGE SCALE GENOMIC DNA]</scope>
    <source>
        <strain evidence="6 9">20-MO00624-0</strain>
    </source>
</reference>
<dbReference type="InterPro" id="IPR029787">
    <property type="entry name" value="Nucleotide_cyclase"/>
</dbReference>
<dbReference type="Gene3D" id="3.20.20.450">
    <property type="entry name" value="EAL domain"/>
    <property type="match status" value="1"/>
</dbReference>
<accession>A0A2X2CVB5</accession>
<dbReference type="Proteomes" id="UP000250443">
    <property type="component" value="Unassembled WGS sequence"/>
</dbReference>
<dbReference type="EMBL" id="JADMCD010000002">
    <property type="protein sequence ID" value="MBF8640236.1"/>
    <property type="molecule type" value="Genomic_DNA"/>
</dbReference>
<dbReference type="GO" id="GO:0071111">
    <property type="term" value="F:cyclic-guanylate-specific phosphodiesterase activity"/>
    <property type="evidence" value="ECO:0007669"/>
    <property type="project" value="UniProtKB-EC"/>
</dbReference>
<dbReference type="CDD" id="cd01949">
    <property type="entry name" value="GGDEF"/>
    <property type="match status" value="1"/>
</dbReference>
<dbReference type="InterPro" id="IPR043128">
    <property type="entry name" value="Rev_trsase/Diguanyl_cyclase"/>
</dbReference>
<evidence type="ECO:0000256" key="3">
    <source>
        <dbReference type="SAM" id="Phobius"/>
    </source>
</evidence>
<dbReference type="Gene3D" id="3.30.70.270">
    <property type="match status" value="1"/>
</dbReference>
<organism evidence="7 8">
    <name type="scientific">Pseudomonas luteola</name>
    <dbReference type="NCBI Taxonomy" id="47886"/>
    <lineage>
        <taxon>Bacteria</taxon>
        <taxon>Pseudomonadati</taxon>
        <taxon>Pseudomonadota</taxon>
        <taxon>Gammaproteobacteria</taxon>
        <taxon>Pseudomonadales</taxon>
        <taxon>Pseudomonadaceae</taxon>
        <taxon>Pseudomonas</taxon>
    </lineage>
</organism>
<evidence type="ECO:0000256" key="2">
    <source>
        <dbReference type="ARBA" id="ARBA00022636"/>
    </source>
</evidence>
<dbReference type="PANTHER" id="PTHR44757">
    <property type="entry name" value="DIGUANYLATE CYCLASE DGCP"/>
    <property type="match status" value="1"/>
</dbReference>
<protein>
    <recommendedName>
        <fullName evidence="1">cyclic-guanylate-specific phosphodiesterase</fullName>
        <ecNumber evidence="1">3.1.4.52</ecNumber>
    </recommendedName>
</protein>
<dbReference type="EC" id="3.1.4.52" evidence="1"/>
<name>A0A2X2CVB5_PSELU</name>
<dbReference type="RefSeq" id="WP_010795281.1">
    <property type="nucleotide sequence ID" value="NZ_CP069262.1"/>
</dbReference>
<dbReference type="CDD" id="cd01948">
    <property type="entry name" value="EAL"/>
    <property type="match status" value="1"/>
</dbReference>
<evidence type="ECO:0000256" key="1">
    <source>
        <dbReference type="ARBA" id="ARBA00012282"/>
    </source>
</evidence>
<dbReference type="SUPFAM" id="SSF55073">
    <property type="entry name" value="Nucleotide cyclase"/>
    <property type="match status" value="1"/>
</dbReference>
<dbReference type="SUPFAM" id="SSF141868">
    <property type="entry name" value="EAL domain-like"/>
    <property type="match status" value="1"/>
</dbReference>
<keyword evidence="3" id="KW-1133">Transmembrane helix</keyword>
<evidence type="ECO:0000313" key="6">
    <source>
        <dbReference type="EMBL" id="MBF8640236.1"/>
    </source>
</evidence>
<sequence>MKLSIRHSLSLKLLLVALPTALLVGLLLGIVQIAYEARQVRDQIQTDARQTLSMFRDPATQAMYRLDDTMAEHVTRGLFKHPSIREAYIGTPGEQPLSEHARPLLSGSTRLLTDRLFDKEQRFSIRLTGEPPVEEYYGDLRIAVDTAPYGQKFLKNSAFILVSLLVRVLILVLALYLVYHWILTRPLSRLLNHLAAIKPGLPGHKPLPLLKGHEQNELGRWINTANQLLASIEQNTALREEAISNLQRISQHDLLTGLSNRQAFHGQLEWTLSEADRQNLSVAVLCLGLDDFKSINEQYGYQVGDRLLLKLVTRLRAGCPGVDGFGRLGGDRFALIKLIRQPDEAAELAHAALDALDSPFSVEQYQAHLSASIGITLYPEDGQTADQLMQRAEQTMALVKTQGHSGYKFYVASVDQDIRFRRGLAKDLREALRRQELYLVYQPQIDYASQRISGVEALLRWNHPVHGFIPPDVFIPLAERTGSIVALGEWVLEQACSQLHTWYASGYTSLRMAINLSAVQLQQENLPAFIQSLLLRHGIPPKRLELEVTETALMEDVDTAVQTLRRLREVGALIALDDFGTGYSSLAYLKRLPLDKIKIDKSFVQDLSDEKDDAPLVRAIIQLGKSLNKELIAEGVETDLQEAYIVEQGCDEGQGYFYSKPIPADQIPAVIEARTQGLPISRVMPVKH</sequence>
<dbReference type="PROSITE" id="PS50887">
    <property type="entry name" value="GGDEF"/>
    <property type="match status" value="1"/>
</dbReference>
<dbReference type="Pfam" id="PF00990">
    <property type="entry name" value="GGDEF"/>
    <property type="match status" value="1"/>
</dbReference>
<gene>
    <name evidence="7" type="primary">cph2_2</name>
    <name evidence="6" type="ORF">IRZ65_06045</name>
    <name evidence="7" type="ORF">NCTC11842_01216</name>
</gene>
<keyword evidence="2" id="KW-0973">c-di-GMP</keyword>
<dbReference type="InterPro" id="IPR035919">
    <property type="entry name" value="EAL_sf"/>
</dbReference>
<feature type="domain" description="EAL" evidence="4">
    <location>
        <begin position="421"/>
        <end position="675"/>
    </location>
</feature>
<keyword evidence="3" id="KW-0472">Membrane</keyword>
<dbReference type="Pfam" id="PF00563">
    <property type="entry name" value="EAL"/>
    <property type="match status" value="1"/>
</dbReference>
<reference evidence="7 8" key="1">
    <citation type="submission" date="2018-06" db="EMBL/GenBank/DDBJ databases">
        <authorList>
            <consortium name="Pathogen Informatics"/>
            <person name="Doyle S."/>
        </authorList>
    </citation>
    <scope>NUCLEOTIDE SEQUENCE [LARGE SCALE GENOMIC DNA]</scope>
    <source>
        <strain evidence="7 8">NCTC11842</strain>
    </source>
</reference>
<keyword evidence="3" id="KW-0812">Transmembrane</keyword>
<evidence type="ECO:0000259" key="5">
    <source>
        <dbReference type="PROSITE" id="PS50887"/>
    </source>
</evidence>
<dbReference type="InterPro" id="IPR001633">
    <property type="entry name" value="EAL_dom"/>
</dbReference>
<evidence type="ECO:0000313" key="9">
    <source>
        <dbReference type="Proteomes" id="UP000626180"/>
    </source>
</evidence>
<dbReference type="InterPro" id="IPR052155">
    <property type="entry name" value="Biofilm_reg_signaling"/>
</dbReference>
<dbReference type="Proteomes" id="UP000626180">
    <property type="component" value="Unassembled WGS sequence"/>
</dbReference>
<feature type="domain" description="GGDEF" evidence="5">
    <location>
        <begin position="280"/>
        <end position="412"/>
    </location>
</feature>
<dbReference type="InterPro" id="IPR000160">
    <property type="entry name" value="GGDEF_dom"/>
</dbReference>
<dbReference type="AlphaFoldDB" id="A0A2X2CVB5"/>
<dbReference type="SMART" id="SM00267">
    <property type="entry name" value="GGDEF"/>
    <property type="match status" value="1"/>
</dbReference>
<dbReference type="PANTHER" id="PTHR44757:SF2">
    <property type="entry name" value="BIOFILM ARCHITECTURE MAINTENANCE PROTEIN MBAA"/>
    <property type="match status" value="1"/>
</dbReference>
<proteinExistence type="predicted"/>
<feature type="transmembrane region" description="Helical" evidence="3">
    <location>
        <begin position="158"/>
        <end position="179"/>
    </location>
</feature>
<dbReference type="PROSITE" id="PS50883">
    <property type="entry name" value="EAL"/>
    <property type="match status" value="1"/>
</dbReference>
<dbReference type="EMBL" id="UAUF01000009">
    <property type="protein sequence ID" value="SPZ03875.1"/>
    <property type="molecule type" value="Genomic_DNA"/>
</dbReference>
<evidence type="ECO:0000313" key="8">
    <source>
        <dbReference type="Proteomes" id="UP000250443"/>
    </source>
</evidence>